<comment type="caution">
    <text evidence="2">The sequence shown here is derived from an EMBL/GenBank/DDBJ whole genome shotgun (WGS) entry which is preliminary data.</text>
</comment>
<dbReference type="SUPFAM" id="SSF52540">
    <property type="entry name" value="P-loop containing nucleoside triphosphate hydrolases"/>
    <property type="match status" value="1"/>
</dbReference>
<dbReference type="Gene3D" id="3.40.50.300">
    <property type="entry name" value="P-loop containing nucleotide triphosphate hydrolases"/>
    <property type="match status" value="1"/>
</dbReference>
<dbReference type="InterPro" id="IPR051396">
    <property type="entry name" value="Bact_Antivir_Def_Nuclease"/>
</dbReference>
<proteinExistence type="predicted"/>
<dbReference type="GeneID" id="88764744"/>
<dbReference type="EMBL" id="AESD01000140">
    <property type="protein sequence ID" value="EHJ14460.1"/>
    <property type="molecule type" value="Genomic_DNA"/>
</dbReference>
<evidence type="ECO:0000259" key="1">
    <source>
        <dbReference type="Pfam" id="PF13175"/>
    </source>
</evidence>
<protein>
    <recommendedName>
        <fullName evidence="1">Endonuclease GajA/Old nuclease/RecF-like AAA domain-containing protein</fullName>
    </recommendedName>
</protein>
<dbReference type="AlphaFoldDB" id="G5J026"/>
<evidence type="ECO:0000313" key="3">
    <source>
        <dbReference type="Proteomes" id="UP000003477"/>
    </source>
</evidence>
<dbReference type="Proteomes" id="UP000003477">
    <property type="component" value="Unassembled WGS sequence"/>
</dbReference>
<reference evidence="2 3" key="1">
    <citation type="journal article" date="2011" name="Front. Microbiol.">
        <title>Two Strains of Crocosphaera watsonii with Highly Conserved Genomes are Distinguished by Strain-Specific Features.</title>
        <authorList>
            <person name="Bench S.R."/>
            <person name="Ilikchyan I.N."/>
            <person name="Tripp H.J."/>
            <person name="Zehr J.P."/>
        </authorList>
    </citation>
    <scope>NUCLEOTIDE SEQUENCE [LARGE SCALE GENOMIC DNA]</scope>
    <source>
        <strain evidence="2 3">WH 0003</strain>
    </source>
</reference>
<organism evidence="2 3">
    <name type="scientific">Crocosphaera watsonii WH 0003</name>
    <dbReference type="NCBI Taxonomy" id="423471"/>
    <lineage>
        <taxon>Bacteria</taxon>
        <taxon>Bacillati</taxon>
        <taxon>Cyanobacteriota</taxon>
        <taxon>Cyanophyceae</taxon>
        <taxon>Oscillatoriophycideae</taxon>
        <taxon>Chroococcales</taxon>
        <taxon>Aphanothecaceae</taxon>
        <taxon>Crocosphaera</taxon>
    </lineage>
</organism>
<dbReference type="InterPro" id="IPR027417">
    <property type="entry name" value="P-loop_NTPase"/>
</dbReference>
<sequence length="546" mass="63174">MDSIRLQRLRCLSDTGEIKIKPITILVGENSSGKSTFLRFFPLLKQSVESRTIGPVLWNGRLVDFGNYKDAHQKHSEEDICLEFKFEIPSFPKNNALKKNTDEEIIFWSSRRPLIVNPIDVSVILQLLEEKKQQITIIHKLIIKFADSVIQLEINKENKISCFLVNSFDILEMLGDKYILFDLGHKFMLPQVREFSNNQEKILNLGILNRVNRTRFIFQQLFSKLFQITKNKAHKFTSETTIFKMISSFVIGDSATMLQDIKNNPFSTKTWKKSVNSWTIESNEFRQFRDLIIANSVPWLLEQCDDLLANFATKISYMGPVRATAERYYRTQDLAVDEVDYQGTNLPMFLRNLTHGELKEFRTWTLNNFGFEPLITTSQGLISLEIRPSKDSKESFNVADTGFGFSQILPIITQLWFLSEFTKTSSRIRPPGFRYNSPVIFAIEQPELHLHPRLQGVLAEVFVKSIEAAKERGIDLRLVIETHSEVLINKLGYLVAEKHILPEDINIVLFDKSDQSKEIKVRTSQFDSEGYLSEDWPLGFFDMDLI</sequence>
<dbReference type="PATRIC" id="fig|423471.3.peg.799"/>
<gene>
    <name evidence="2" type="ORF">CWATWH0003_0863</name>
</gene>
<feature type="domain" description="Endonuclease GajA/Old nuclease/RecF-like AAA" evidence="1">
    <location>
        <begin position="2"/>
        <end position="488"/>
    </location>
</feature>
<dbReference type="PANTHER" id="PTHR43581">
    <property type="entry name" value="ATP/GTP PHOSPHATASE"/>
    <property type="match status" value="1"/>
</dbReference>
<name>G5J026_CROWT</name>
<dbReference type="PANTHER" id="PTHR43581:SF2">
    <property type="entry name" value="EXCINUCLEASE ATPASE SUBUNIT"/>
    <property type="match status" value="1"/>
</dbReference>
<accession>G5J026</accession>
<dbReference type="InterPro" id="IPR041685">
    <property type="entry name" value="AAA_GajA/Old/RecF-like"/>
</dbReference>
<dbReference type="Pfam" id="PF13175">
    <property type="entry name" value="AAA_15"/>
    <property type="match status" value="1"/>
</dbReference>
<evidence type="ECO:0000313" key="2">
    <source>
        <dbReference type="EMBL" id="EHJ14460.1"/>
    </source>
</evidence>
<dbReference type="RefSeq" id="WP_007309414.1">
    <property type="nucleotide sequence ID" value="NZ_AESD01000140.1"/>
</dbReference>